<evidence type="ECO:0000313" key="1">
    <source>
        <dbReference type="EMBL" id="MCY8121528.1"/>
    </source>
</evidence>
<dbReference type="Proteomes" id="UP001070352">
    <property type="component" value="Unassembled WGS sequence"/>
</dbReference>
<dbReference type="Gene3D" id="3.30.70.360">
    <property type="match status" value="1"/>
</dbReference>
<dbReference type="InterPro" id="IPR036264">
    <property type="entry name" value="Bact_exopeptidase_dim_dom"/>
</dbReference>
<proteinExistence type="predicted"/>
<name>A0A9Q4DR53_BACSC</name>
<reference evidence="1" key="1">
    <citation type="submission" date="2022-02" db="EMBL/GenBank/DDBJ databases">
        <title>Crop Bioprotection Bacillus Genome Sequencing.</title>
        <authorList>
            <person name="Dunlap C."/>
        </authorList>
    </citation>
    <scope>NUCLEOTIDE SEQUENCE</scope>
    <source>
        <strain evidence="1">M18B4</strain>
    </source>
</reference>
<protein>
    <submittedName>
        <fullName evidence="1">Uncharacterized protein</fullName>
    </submittedName>
</protein>
<dbReference type="EMBL" id="JALANJ010000018">
    <property type="protein sequence ID" value="MCY8121528.1"/>
    <property type="molecule type" value="Genomic_DNA"/>
</dbReference>
<dbReference type="AlphaFoldDB" id="A0A9Q4DR53"/>
<dbReference type="SUPFAM" id="SSF55031">
    <property type="entry name" value="Bacterial exopeptidase dimerisation domain"/>
    <property type="match status" value="1"/>
</dbReference>
<sequence>MTNIIPQQAKMIIETRLDSEEVNRDLEERVRRIIAHSAAMHELEYNIEIIGKLSDQM</sequence>
<evidence type="ECO:0000313" key="2">
    <source>
        <dbReference type="Proteomes" id="UP001070352"/>
    </source>
</evidence>
<organism evidence="1 2">
    <name type="scientific">Bacillus spizizenii</name>
    <name type="common">Bacillus subtilis subsp. spizizenii</name>
    <dbReference type="NCBI Taxonomy" id="96241"/>
    <lineage>
        <taxon>Bacteria</taxon>
        <taxon>Bacillati</taxon>
        <taxon>Bacillota</taxon>
        <taxon>Bacilli</taxon>
        <taxon>Bacillales</taxon>
        <taxon>Bacillaceae</taxon>
        <taxon>Bacillus</taxon>
    </lineage>
</organism>
<accession>A0A9Q4DR53</accession>
<gene>
    <name evidence="1" type="ORF">MOC45_13065</name>
</gene>
<comment type="caution">
    <text evidence="1">The sequence shown here is derived from an EMBL/GenBank/DDBJ whole genome shotgun (WGS) entry which is preliminary data.</text>
</comment>